<comment type="similarity">
    <text evidence="1 4">Belongs to the UPP synthase family.</text>
</comment>
<dbReference type="WBParaSite" id="NBR_0001112201-mRNA-1">
    <property type="protein sequence ID" value="NBR_0001112201-mRNA-1"/>
    <property type="gene ID" value="NBR_0001112201"/>
</dbReference>
<dbReference type="AlphaFoldDB" id="A0A0N4Y579"/>
<dbReference type="InterPro" id="IPR001441">
    <property type="entry name" value="UPP_synth-like"/>
</dbReference>
<organism evidence="5">
    <name type="scientific">Nippostrongylus brasiliensis</name>
    <name type="common">Rat hookworm</name>
    <dbReference type="NCBI Taxonomy" id="27835"/>
    <lineage>
        <taxon>Eukaryota</taxon>
        <taxon>Metazoa</taxon>
        <taxon>Ecdysozoa</taxon>
        <taxon>Nematoda</taxon>
        <taxon>Chromadorea</taxon>
        <taxon>Rhabditida</taxon>
        <taxon>Rhabditina</taxon>
        <taxon>Rhabditomorpha</taxon>
        <taxon>Strongyloidea</taxon>
        <taxon>Heligmosomidae</taxon>
        <taxon>Nippostrongylus</taxon>
    </lineage>
</organism>
<evidence type="ECO:0000256" key="4">
    <source>
        <dbReference type="RuleBase" id="RU363018"/>
    </source>
</evidence>
<keyword evidence="2 4" id="KW-0808">Transferase</keyword>
<proteinExistence type="inferred from homology"/>
<dbReference type="SUPFAM" id="SSF64005">
    <property type="entry name" value="Undecaprenyl diphosphate synthase"/>
    <property type="match status" value="1"/>
</dbReference>
<name>A0A0N4Y579_NIPBR</name>
<dbReference type="GO" id="GO:0005783">
    <property type="term" value="C:endoplasmic reticulum"/>
    <property type="evidence" value="ECO:0007669"/>
    <property type="project" value="TreeGrafter"/>
</dbReference>
<dbReference type="Gene3D" id="3.40.1180.10">
    <property type="entry name" value="Decaprenyl diphosphate synthase-like"/>
    <property type="match status" value="1"/>
</dbReference>
<reference evidence="5" key="1">
    <citation type="submission" date="2017-02" db="UniProtKB">
        <authorList>
            <consortium name="WormBaseParasite"/>
        </authorList>
    </citation>
    <scope>IDENTIFICATION</scope>
</reference>
<dbReference type="OMA" id="YAYLNMT"/>
<dbReference type="PANTHER" id="PTHR10291:SF43">
    <property type="entry name" value="DEHYDRODOLICHYL DIPHOSPHATE SYNTHASE COMPLEX SUBUNIT DHDDS"/>
    <property type="match status" value="1"/>
</dbReference>
<protein>
    <recommendedName>
        <fullName evidence="4">Alkyl transferase</fullName>
        <ecNumber evidence="4">2.5.1.-</ecNumber>
    </recommendedName>
</protein>
<comment type="catalytic activity">
    <reaction evidence="3">
        <text>n isopentenyl diphosphate + (2E,6E)-farnesyl diphosphate = a di-trans,poly-cis-polyprenyl diphosphate + n diphosphate</text>
        <dbReference type="Rhea" id="RHEA:53008"/>
        <dbReference type="Rhea" id="RHEA-COMP:19494"/>
        <dbReference type="ChEBI" id="CHEBI:33019"/>
        <dbReference type="ChEBI" id="CHEBI:128769"/>
        <dbReference type="ChEBI" id="CHEBI:136960"/>
        <dbReference type="ChEBI" id="CHEBI:175763"/>
        <dbReference type="EC" id="2.5.1.87"/>
    </reaction>
</comment>
<dbReference type="NCBIfam" id="TIGR00055">
    <property type="entry name" value="uppS"/>
    <property type="match status" value="1"/>
</dbReference>
<sequence>LQILEWCHELGIREVTVYAFSIENFKRSAEELEEKRISFRFFGNIAMLTPKLRSYIAQIQLLTNDYEEGVVNVCMPYTSRDEITRAFEVIREGREKSLVEENQISEWLVSRCLDSRRGTEPDLLIRTSGEKRLSDFLLWQCCSSHIYFDEVLWPDFNFWHLCKAILSYQYHRSSIQKMRKQQYASEPSEEERCALQPFLDYVDGLQNSVLLEYATSEC</sequence>
<dbReference type="PROSITE" id="PS01066">
    <property type="entry name" value="UPP_SYNTHASE"/>
    <property type="match status" value="1"/>
</dbReference>
<dbReference type="PANTHER" id="PTHR10291">
    <property type="entry name" value="DEHYDRODOLICHYL DIPHOSPHATE SYNTHASE FAMILY MEMBER"/>
    <property type="match status" value="1"/>
</dbReference>
<dbReference type="InterPro" id="IPR018520">
    <property type="entry name" value="UPP_synth-like_CS"/>
</dbReference>
<evidence type="ECO:0000256" key="2">
    <source>
        <dbReference type="ARBA" id="ARBA00022679"/>
    </source>
</evidence>
<dbReference type="InterPro" id="IPR036424">
    <property type="entry name" value="UPP_synth-like_sf"/>
</dbReference>
<evidence type="ECO:0000256" key="3">
    <source>
        <dbReference type="ARBA" id="ARBA00047353"/>
    </source>
</evidence>
<dbReference type="GO" id="GO:1904423">
    <property type="term" value="C:dehydrodolichyl diphosphate synthase complex"/>
    <property type="evidence" value="ECO:0007669"/>
    <property type="project" value="TreeGrafter"/>
</dbReference>
<evidence type="ECO:0000256" key="1">
    <source>
        <dbReference type="ARBA" id="ARBA00005432"/>
    </source>
</evidence>
<accession>A0A0N4Y579</accession>
<evidence type="ECO:0000313" key="5">
    <source>
        <dbReference type="WBParaSite" id="NBR_0001112201-mRNA-1"/>
    </source>
</evidence>
<dbReference type="EC" id="2.5.1.-" evidence="4"/>
<dbReference type="GO" id="GO:0045547">
    <property type="term" value="F:ditrans,polycis-polyprenyl diphosphate synthase [(2E,6E)-farnesyl diphosphate specific] activity"/>
    <property type="evidence" value="ECO:0007669"/>
    <property type="project" value="UniProtKB-EC"/>
</dbReference>
<dbReference type="GO" id="GO:0016094">
    <property type="term" value="P:polyprenol biosynthetic process"/>
    <property type="evidence" value="ECO:0007669"/>
    <property type="project" value="TreeGrafter"/>
</dbReference>
<dbReference type="CDD" id="cd00475">
    <property type="entry name" value="Cis_IPPS"/>
    <property type="match status" value="1"/>
</dbReference>
<dbReference type="Pfam" id="PF01255">
    <property type="entry name" value="Prenyltransf"/>
    <property type="match status" value="1"/>
</dbReference>